<dbReference type="InterPro" id="IPR009506">
    <property type="entry name" value="YjiS-like"/>
</dbReference>
<dbReference type="OrthoDB" id="7306802at2"/>
<protein>
    <submittedName>
        <fullName evidence="2">Uncharacterized conserved protein YjiS, DUF1127 family</fullName>
    </submittedName>
</protein>
<sequence>MMKAQLGFLAISFKSAPQLPILSGWRRVLARVSRWRELARQRRALAGLSDAALKDIGLSRADIYEEVEKPFWVDHLRR</sequence>
<name>A0A1G8CMU1_9PSED</name>
<dbReference type="AlphaFoldDB" id="A0A1G8CMU1"/>
<proteinExistence type="predicted"/>
<organism evidence="2 3">
    <name type="scientific">Pseudomonas panipatensis</name>
    <dbReference type="NCBI Taxonomy" id="428992"/>
    <lineage>
        <taxon>Bacteria</taxon>
        <taxon>Pseudomonadati</taxon>
        <taxon>Pseudomonadota</taxon>
        <taxon>Gammaproteobacteria</taxon>
        <taxon>Pseudomonadales</taxon>
        <taxon>Pseudomonadaceae</taxon>
        <taxon>Pseudomonas</taxon>
    </lineage>
</organism>
<evidence type="ECO:0000313" key="2">
    <source>
        <dbReference type="EMBL" id="SDH46788.1"/>
    </source>
</evidence>
<evidence type="ECO:0000259" key="1">
    <source>
        <dbReference type="Pfam" id="PF06568"/>
    </source>
</evidence>
<gene>
    <name evidence="2" type="ORF">SAMN05216272_101675</name>
</gene>
<reference evidence="3" key="1">
    <citation type="submission" date="2016-10" db="EMBL/GenBank/DDBJ databases">
        <authorList>
            <person name="Varghese N."/>
            <person name="Submissions S."/>
        </authorList>
    </citation>
    <scope>NUCLEOTIDE SEQUENCE [LARGE SCALE GENOMIC DNA]</scope>
    <source>
        <strain evidence="3">CCM 7469</strain>
    </source>
</reference>
<keyword evidence="3" id="KW-1185">Reference proteome</keyword>
<dbReference type="EMBL" id="FNDS01000001">
    <property type="protein sequence ID" value="SDH46788.1"/>
    <property type="molecule type" value="Genomic_DNA"/>
</dbReference>
<accession>A0A1G8CMU1</accession>
<evidence type="ECO:0000313" key="3">
    <source>
        <dbReference type="Proteomes" id="UP000199636"/>
    </source>
</evidence>
<dbReference type="STRING" id="428992.SAMN05216272_101675"/>
<feature type="domain" description="YjiS-like" evidence="1">
    <location>
        <begin position="28"/>
        <end position="64"/>
    </location>
</feature>
<dbReference type="Pfam" id="PF06568">
    <property type="entry name" value="YjiS-like"/>
    <property type="match status" value="1"/>
</dbReference>
<dbReference type="Proteomes" id="UP000199636">
    <property type="component" value="Unassembled WGS sequence"/>
</dbReference>